<protein>
    <submittedName>
        <fullName evidence="2">Uncharacterized protein</fullName>
    </submittedName>
</protein>
<evidence type="ECO:0000313" key="2">
    <source>
        <dbReference type="EMBL" id="MBT3142923.1"/>
    </source>
</evidence>
<accession>A0ABS5WUV8</accession>
<gene>
    <name evidence="2" type="ORF">KL867_17780</name>
</gene>
<organism evidence="2 3">
    <name type="scientific">Falsiruegeria litorea</name>
    <dbReference type="NCBI Taxonomy" id="1280831"/>
    <lineage>
        <taxon>Bacteria</taxon>
        <taxon>Pseudomonadati</taxon>
        <taxon>Pseudomonadota</taxon>
        <taxon>Alphaproteobacteria</taxon>
        <taxon>Rhodobacterales</taxon>
        <taxon>Roseobacteraceae</taxon>
        <taxon>Falsiruegeria</taxon>
    </lineage>
</organism>
<evidence type="ECO:0000313" key="3">
    <source>
        <dbReference type="Proteomes" id="UP000763802"/>
    </source>
</evidence>
<keyword evidence="1" id="KW-0812">Transmembrane</keyword>
<keyword evidence="1" id="KW-1133">Transmembrane helix</keyword>
<name>A0ABS5WUV8_9RHOB</name>
<sequence length="120" mass="13186">MGKVIENSDRGLTINKGLAWTILSALVLAGVWVGTQTATMSGGIRELQNDLDKVVIQVTAEADKRDRLAARVRSLEAKSAARDASYAHLSRGMQDLQSQLGENNRLLRQLLQRAQMTPTR</sequence>
<evidence type="ECO:0000256" key="1">
    <source>
        <dbReference type="SAM" id="Phobius"/>
    </source>
</evidence>
<dbReference type="RefSeq" id="WP_164620963.1">
    <property type="nucleotide sequence ID" value="NZ_JAHHDY010000018.1"/>
</dbReference>
<dbReference type="EMBL" id="JAHHDY010000018">
    <property type="protein sequence ID" value="MBT3142923.1"/>
    <property type="molecule type" value="Genomic_DNA"/>
</dbReference>
<keyword evidence="3" id="KW-1185">Reference proteome</keyword>
<proteinExistence type="predicted"/>
<keyword evidence="1" id="KW-0472">Membrane</keyword>
<reference evidence="2 3" key="1">
    <citation type="submission" date="2021-05" db="EMBL/GenBank/DDBJ databases">
        <title>Draft genomes of marine bacteria isolated from model chitin particles.</title>
        <authorList>
            <person name="Datta M.S."/>
            <person name="Schwartzman J.A."/>
            <person name="Cordero O."/>
        </authorList>
    </citation>
    <scope>NUCLEOTIDE SEQUENCE [LARGE SCALE GENOMIC DNA]</scope>
    <source>
        <strain evidence="2 3">4E07</strain>
    </source>
</reference>
<comment type="caution">
    <text evidence="2">The sequence shown here is derived from an EMBL/GenBank/DDBJ whole genome shotgun (WGS) entry which is preliminary data.</text>
</comment>
<dbReference type="Proteomes" id="UP000763802">
    <property type="component" value="Unassembled WGS sequence"/>
</dbReference>
<feature type="transmembrane region" description="Helical" evidence="1">
    <location>
        <begin position="17"/>
        <end position="35"/>
    </location>
</feature>